<dbReference type="PANTHER" id="PTHR43610">
    <property type="entry name" value="BLL6696 PROTEIN"/>
    <property type="match status" value="1"/>
</dbReference>
<dbReference type="Proteomes" id="UP001162741">
    <property type="component" value="Chromosome"/>
</dbReference>
<evidence type="ECO:0000259" key="1">
    <source>
        <dbReference type="PROSITE" id="PS51186"/>
    </source>
</evidence>
<evidence type="ECO:0000313" key="2">
    <source>
        <dbReference type="EMBL" id="UYQ95837.1"/>
    </source>
</evidence>
<dbReference type="Gene3D" id="3.40.630.30">
    <property type="match status" value="1"/>
</dbReference>
<dbReference type="EMBL" id="CP107006">
    <property type="protein sequence ID" value="UYQ95837.1"/>
    <property type="molecule type" value="Genomic_DNA"/>
</dbReference>
<dbReference type="Pfam" id="PF13302">
    <property type="entry name" value="Acetyltransf_3"/>
    <property type="match status" value="1"/>
</dbReference>
<organism evidence="2 3">
    <name type="scientific">Chitinophaga horti</name>
    <dbReference type="NCBI Taxonomy" id="2920382"/>
    <lineage>
        <taxon>Bacteria</taxon>
        <taxon>Pseudomonadati</taxon>
        <taxon>Bacteroidota</taxon>
        <taxon>Chitinophagia</taxon>
        <taxon>Chitinophagales</taxon>
        <taxon>Chitinophagaceae</taxon>
        <taxon>Chitinophaga</taxon>
    </lineage>
</organism>
<dbReference type="PROSITE" id="PS51186">
    <property type="entry name" value="GNAT"/>
    <property type="match status" value="1"/>
</dbReference>
<dbReference type="PANTHER" id="PTHR43610:SF1">
    <property type="entry name" value="N-ACETYLTRANSFERASE DOMAIN-CONTAINING PROTEIN"/>
    <property type="match status" value="1"/>
</dbReference>
<protein>
    <submittedName>
        <fullName evidence="2">GNAT family N-acetyltransferase</fullName>
    </submittedName>
</protein>
<sequence length="178" mass="20186">MPPFSIQTPLENDKALLLPLQDSDFEALYAVASDPAVWAQHPNKDRWQREVFANFFDGAMKSGGAFRIIDKATGEVAGSSRFYDYDEAENTILIGYTFYGTRFWGKGLNPSVKKLMLDYIFQFVDKVQFHIGSHNLRSQIAITRLGAEKVGELEVAYYGEPSKLNFVYELRNFAAHKA</sequence>
<dbReference type="RefSeq" id="WP_264283514.1">
    <property type="nucleotide sequence ID" value="NZ_CP107006.1"/>
</dbReference>
<accession>A0ABY6JBR3</accession>
<dbReference type="InterPro" id="IPR000182">
    <property type="entry name" value="GNAT_dom"/>
</dbReference>
<feature type="domain" description="N-acetyltransferase" evidence="1">
    <location>
        <begin position="15"/>
        <end position="174"/>
    </location>
</feature>
<dbReference type="SUPFAM" id="SSF55729">
    <property type="entry name" value="Acyl-CoA N-acyltransferases (Nat)"/>
    <property type="match status" value="1"/>
</dbReference>
<evidence type="ECO:0000313" key="3">
    <source>
        <dbReference type="Proteomes" id="UP001162741"/>
    </source>
</evidence>
<reference evidence="2" key="1">
    <citation type="submission" date="2022-10" db="EMBL/GenBank/DDBJ databases">
        <title>Chitinophaga sp. nov., isolated from soil.</title>
        <authorList>
            <person name="Jeon C.O."/>
        </authorList>
    </citation>
    <scope>NUCLEOTIDE SEQUENCE</scope>
    <source>
        <strain evidence="2">R8</strain>
    </source>
</reference>
<gene>
    <name evidence="2" type="ORF">MKQ68_12070</name>
</gene>
<keyword evidence="3" id="KW-1185">Reference proteome</keyword>
<proteinExistence type="predicted"/>
<dbReference type="InterPro" id="IPR016181">
    <property type="entry name" value="Acyl_CoA_acyltransferase"/>
</dbReference>
<name>A0ABY6JBR3_9BACT</name>